<evidence type="ECO:0000259" key="2">
    <source>
        <dbReference type="Pfam" id="PF06439"/>
    </source>
</evidence>
<evidence type="ECO:0000313" key="3">
    <source>
        <dbReference type="EMBL" id="GEO05133.1"/>
    </source>
</evidence>
<gene>
    <name evidence="3" type="ORF">AAE02nite_27970</name>
</gene>
<sequence length="265" mass="29127">MHLIKGYLFIYAFVLAGLAGACRPAEQVSDTHLGGGAALQLNADSENQNQLTPAEESAGWKLLFDGKTATGWRGVGKDAFPAGGWKIENGELIILKTNSGDSRKGGDIVTTSQFDNFELTLEAKLTPGANSGLKYFVTERKGSGSAIGLEFQILDDDRHPDAKMGKNGNRTIGSLYDLIPAQSKQAKPIGEWNQIRVISKNRHVEHWLNGTKVVEYERGGPEFRKLVAESKYQKFENFGEAAQGPLLLQDHSDEVHFRNIKIRTL</sequence>
<evidence type="ECO:0000256" key="1">
    <source>
        <dbReference type="SAM" id="SignalP"/>
    </source>
</evidence>
<evidence type="ECO:0000313" key="4">
    <source>
        <dbReference type="Proteomes" id="UP000321532"/>
    </source>
</evidence>
<reference evidence="3 4" key="1">
    <citation type="submission" date="2019-07" db="EMBL/GenBank/DDBJ databases">
        <title>Whole genome shotgun sequence of Adhaeribacter aerolatus NBRC 106133.</title>
        <authorList>
            <person name="Hosoyama A."/>
            <person name="Uohara A."/>
            <person name="Ohji S."/>
            <person name="Ichikawa N."/>
        </authorList>
    </citation>
    <scope>NUCLEOTIDE SEQUENCE [LARGE SCALE GENOMIC DNA]</scope>
    <source>
        <strain evidence="3 4">NBRC 106133</strain>
    </source>
</reference>
<dbReference type="InterPro" id="IPR010496">
    <property type="entry name" value="AL/BT2_dom"/>
</dbReference>
<dbReference type="GO" id="GO:0016787">
    <property type="term" value="F:hydrolase activity"/>
    <property type="evidence" value="ECO:0007669"/>
    <property type="project" value="InterPro"/>
</dbReference>
<dbReference type="Proteomes" id="UP000321532">
    <property type="component" value="Unassembled WGS sequence"/>
</dbReference>
<comment type="caution">
    <text evidence="3">The sequence shown here is derived from an EMBL/GenBank/DDBJ whole genome shotgun (WGS) entry which is preliminary data.</text>
</comment>
<dbReference type="EMBL" id="BJYS01000020">
    <property type="protein sequence ID" value="GEO05133.1"/>
    <property type="molecule type" value="Genomic_DNA"/>
</dbReference>
<dbReference type="PROSITE" id="PS51257">
    <property type="entry name" value="PROKAR_LIPOPROTEIN"/>
    <property type="match status" value="1"/>
</dbReference>
<dbReference type="Pfam" id="PF06439">
    <property type="entry name" value="3keto-disac_hyd"/>
    <property type="match status" value="1"/>
</dbReference>
<dbReference type="AlphaFoldDB" id="A0A512AZI4"/>
<name>A0A512AZI4_9BACT</name>
<keyword evidence="4" id="KW-1185">Reference proteome</keyword>
<keyword evidence="1" id="KW-0732">Signal</keyword>
<feature type="domain" description="3-keto-alpha-glucoside-1,2-lyase/3-keto-2-hydroxy-glucal hydratase" evidence="2">
    <location>
        <begin position="59"/>
        <end position="263"/>
    </location>
</feature>
<organism evidence="3 4">
    <name type="scientific">Adhaeribacter aerolatus</name>
    <dbReference type="NCBI Taxonomy" id="670289"/>
    <lineage>
        <taxon>Bacteria</taxon>
        <taxon>Pseudomonadati</taxon>
        <taxon>Bacteroidota</taxon>
        <taxon>Cytophagia</taxon>
        <taxon>Cytophagales</taxon>
        <taxon>Hymenobacteraceae</taxon>
        <taxon>Adhaeribacter</taxon>
    </lineage>
</organism>
<dbReference type="Gene3D" id="2.60.120.560">
    <property type="entry name" value="Exo-inulinase, domain 1"/>
    <property type="match status" value="1"/>
</dbReference>
<accession>A0A512AZI4</accession>
<feature type="chain" id="PRO_5021867754" description="3-keto-alpha-glucoside-1,2-lyase/3-keto-2-hydroxy-glucal hydratase domain-containing protein" evidence="1">
    <location>
        <begin position="22"/>
        <end position="265"/>
    </location>
</feature>
<proteinExistence type="predicted"/>
<protein>
    <recommendedName>
        <fullName evidence="2">3-keto-alpha-glucoside-1,2-lyase/3-keto-2-hydroxy-glucal hydratase domain-containing protein</fullName>
    </recommendedName>
</protein>
<feature type="signal peptide" evidence="1">
    <location>
        <begin position="1"/>
        <end position="21"/>
    </location>
</feature>
<dbReference type="RefSeq" id="WP_146898469.1">
    <property type="nucleotide sequence ID" value="NZ_BJYS01000020.1"/>
</dbReference>
<dbReference type="OrthoDB" id="9806233at2"/>